<dbReference type="OrthoDB" id="5866312at2759"/>
<dbReference type="PANTHER" id="PTHR23351">
    <property type="entry name" value="FOS TRANSCRIPTION FACTOR-RELATED"/>
    <property type="match status" value="1"/>
</dbReference>
<feature type="region of interest" description="Disordered" evidence="8">
    <location>
        <begin position="746"/>
        <end position="767"/>
    </location>
</feature>
<evidence type="ECO:0000256" key="1">
    <source>
        <dbReference type="ARBA" id="ARBA00007619"/>
    </source>
</evidence>
<feature type="domain" description="BZIP" evidence="9">
    <location>
        <begin position="432"/>
        <end position="482"/>
    </location>
</feature>
<accession>A0A811U7W4</accession>
<dbReference type="Proteomes" id="UP000606786">
    <property type="component" value="Unassembled WGS sequence"/>
</dbReference>
<feature type="region of interest" description="Disordered" evidence="8">
    <location>
        <begin position="388"/>
        <end position="437"/>
    </location>
</feature>
<feature type="region of interest" description="Disordered" evidence="8">
    <location>
        <begin position="316"/>
        <end position="346"/>
    </location>
</feature>
<evidence type="ECO:0000313" key="11">
    <source>
        <dbReference type="Proteomes" id="UP000606786"/>
    </source>
</evidence>
<sequence>MKRHHNYQPYPAYQHTTNVQQLQIQSNNNDTTQQLHHHLQQQQHQTQRPHTLRYEQQQQAQEKCQQQEKQQQERINLTPPQHLPTTPTMSPQQQQPTFTGYQQQPAMPQRQQQQQQQQASTQQQQRIQQEEQHQLLVSALQQQKQLQLQQQQQQQQQQNQLAANYATLQQQQQHDTAAAVNTTAVTNTNGNYGSGADGIGDVGVGLVTNNTGNDTTDSRFSMDACEIANFLANELFMQQLVSMDGIQSGVPTLTTSTLTPTTLRSIEETFIQLTTDHSNPPCQAGFIPPPVTSIPNSDSPVFSGALQSYNELDMDDSQASWNSQYHEDNSQATSDNSSASFPNGLNGTSNASLATSTTSSKNDFTLLQNAIAADAGKLAGNLLLTTSPNSSSNAHTSNSATNTTLNTTPVPTRRNQGGRRPAKSTNMSPEEEEKRRIRRERNKLAAARCRKRRVDQTNELQTEVDRLEGIRESLQKEIEDLKVMKNGLTFALEAHRPTCQKVRQDLLSVHTYDGLIAPTNGNSNDSNSNIIGVDTTLSSVGRSGSPIDFKPIILDMEPHIKDEPLDSTLDSNSSLDHDGPPSPKRMLLTHNNPMVQTPLPNVSTLSASLAAASASLNTPIVTAAPVSFANLVTGTSIAHNINNNNNNNTIINNITNNIVINSGATITGNLIAPNRPLLSGSKQRPNSLPTNLRNQALALSTERPPTDINGVAIQTPSTGMFNFDSLMDGGTGLTPVSGPLVPNCSTQNKHPLEIQTPTSEPSKLVSL</sequence>
<dbReference type="PANTHER" id="PTHR23351:SF56">
    <property type="entry name" value="KAYAK"/>
    <property type="match status" value="1"/>
</dbReference>
<keyword evidence="7" id="KW-0175">Coiled coil</keyword>
<dbReference type="SMART" id="SM00338">
    <property type="entry name" value="BRLZ"/>
    <property type="match status" value="1"/>
</dbReference>
<gene>
    <name evidence="10" type="ORF">CCAP1982_LOCUS3189</name>
</gene>
<dbReference type="PROSITE" id="PS50217">
    <property type="entry name" value="BZIP"/>
    <property type="match status" value="1"/>
</dbReference>
<dbReference type="PROSITE" id="PS00036">
    <property type="entry name" value="BZIP_BASIC"/>
    <property type="match status" value="1"/>
</dbReference>
<evidence type="ECO:0000256" key="6">
    <source>
        <dbReference type="ARBA" id="ARBA00044005"/>
    </source>
</evidence>
<evidence type="ECO:0000256" key="2">
    <source>
        <dbReference type="ARBA" id="ARBA00023015"/>
    </source>
</evidence>
<evidence type="ECO:0000259" key="9">
    <source>
        <dbReference type="PROSITE" id="PS50217"/>
    </source>
</evidence>
<keyword evidence="2" id="KW-0805">Transcription regulation</keyword>
<evidence type="ECO:0000256" key="5">
    <source>
        <dbReference type="ARBA" id="ARBA00023163"/>
    </source>
</evidence>
<dbReference type="SUPFAM" id="SSF57959">
    <property type="entry name" value="Leucine zipper domain"/>
    <property type="match status" value="1"/>
</dbReference>
<dbReference type="InterPro" id="IPR000837">
    <property type="entry name" value="AP-1"/>
</dbReference>
<comment type="similarity">
    <text evidence="1">Belongs to the bZIP family. Fos subfamily.</text>
</comment>
<organism evidence="10 11">
    <name type="scientific">Ceratitis capitata</name>
    <name type="common">Mediterranean fruit fly</name>
    <name type="synonym">Tephritis capitata</name>
    <dbReference type="NCBI Taxonomy" id="7213"/>
    <lineage>
        <taxon>Eukaryota</taxon>
        <taxon>Metazoa</taxon>
        <taxon>Ecdysozoa</taxon>
        <taxon>Arthropoda</taxon>
        <taxon>Hexapoda</taxon>
        <taxon>Insecta</taxon>
        <taxon>Pterygota</taxon>
        <taxon>Neoptera</taxon>
        <taxon>Endopterygota</taxon>
        <taxon>Diptera</taxon>
        <taxon>Brachycera</taxon>
        <taxon>Muscomorpha</taxon>
        <taxon>Tephritoidea</taxon>
        <taxon>Tephritidae</taxon>
        <taxon>Ceratitis</taxon>
        <taxon>Ceratitis</taxon>
    </lineage>
</organism>
<feature type="region of interest" description="Disordered" evidence="8">
    <location>
        <begin position="30"/>
        <end position="125"/>
    </location>
</feature>
<evidence type="ECO:0000256" key="3">
    <source>
        <dbReference type="ARBA" id="ARBA00023125"/>
    </source>
</evidence>
<feature type="region of interest" description="Disordered" evidence="8">
    <location>
        <begin position="563"/>
        <end position="591"/>
    </location>
</feature>
<dbReference type="GO" id="GO:0000978">
    <property type="term" value="F:RNA polymerase II cis-regulatory region sequence-specific DNA binding"/>
    <property type="evidence" value="ECO:0007669"/>
    <property type="project" value="TreeGrafter"/>
</dbReference>
<dbReference type="GO" id="GO:0005634">
    <property type="term" value="C:nucleus"/>
    <property type="evidence" value="ECO:0007669"/>
    <property type="project" value="TreeGrafter"/>
</dbReference>
<dbReference type="AlphaFoldDB" id="A0A811U7W4"/>
<name>A0A811U7W4_CERCA</name>
<dbReference type="InterPro" id="IPR046347">
    <property type="entry name" value="bZIP_sf"/>
</dbReference>
<dbReference type="PRINTS" id="PR00042">
    <property type="entry name" value="LEUZIPPRFOS"/>
</dbReference>
<evidence type="ECO:0000256" key="7">
    <source>
        <dbReference type="SAM" id="Coils"/>
    </source>
</evidence>
<feature type="compositionally biased region" description="Low complexity" evidence="8">
    <location>
        <begin position="388"/>
        <end position="415"/>
    </location>
</feature>
<keyword evidence="3" id="KW-0238">DNA-binding</keyword>
<evidence type="ECO:0000256" key="8">
    <source>
        <dbReference type="SAM" id="MobiDB-lite"/>
    </source>
</evidence>
<keyword evidence="4" id="KW-0010">Activator</keyword>
<feature type="compositionally biased region" description="Low complexity" evidence="8">
    <location>
        <begin position="77"/>
        <end position="125"/>
    </location>
</feature>
<keyword evidence="11" id="KW-1185">Reference proteome</keyword>
<keyword evidence="5" id="KW-0804">Transcription</keyword>
<comment type="subunit">
    <text evidence="6">Homodimer. Heterodimer with Jra. The kay-Jra heterodimer binds more stably to the AP-1 site than either of the two proteins alone.</text>
</comment>
<feature type="coiled-coil region" evidence="7">
    <location>
        <begin position="136"/>
        <end position="171"/>
    </location>
</feature>
<dbReference type="Gene3D" id="1.20.5.170">
    <property type="match status" value="1"/>
</dbReference>
<protein>
    <submittedName>
        <fullName evidence="10">(Mediterranean fruit fly) hypothetical protein</fullName>
    </submittedName>
</protein>
<feature type="compositionally biased region" description="Polar residues" evidence="8">
    <location>
        <begin position="746"/>
        <end position="761"/>
    </location>
</feature>
<evidence type="ECO:0000313" key="10">
    <source>
        <dbReference type="EMBL" id="CAD6994438.1"/>
    </source>
</evidence>
<comment type="caution">
    <text evidence="10">The sequence shown here is derived from an EMBL/GenBank/DDBJ whole genome shotgun (WGS) entry which is preliminary data.</text>
</comment>
<proteinExistence type="inferred from homology"/>
<dbReference type="InterPro" id="IPR004827">
    <property type="entry name" value="bZIP"/>
</dbReference>
<dbReference type="FunFam" id="1.20.5.170:FF:000006">
    <property type="entry name" value="fos-related antigen 2 isoform X1"/>
    <property type="match status" value="1"/>
</dbReference>
<dbReference type="Pfam" id="PF00170">
    <property type="entry name" value="bZIP_1"/>
    <property type="match status" value="1"/>
</dbReference>
<feature type="compositionally biased region" description="Low complexity" evidence="8">
    <location>
        <begin position="55"/>
        <end position="69"/>
    </location>
</feature>
<feature type="compositionally biased region" description="Polar residues" evidence="8">
    <location>
        <begin position="317"/>
        <end position="346"/>
    </location>
</feature>
<reference evidence="10" key="1">
    <citation type="submission" date="2020-11" db="EMBL/GenBank/DDBJ databases">
        <authorList>
            <person name="Whitehead M."/>
        </authorList>
    </citation>
    <scope>NUCLEOTIDE SEQUENCE</scope>
    <source>
        <strain evidence="10">EGII</strain>
    </source>
</reference>
<dbReference type="CDD" id="cd14721">
    <property type="entry name" value="bZIP_Fos"/>
    <property type="match status" value="1"/>
</dbReference>
<dbReference type="GO" id="GO:0000981">
    <property type="term" value="F:DNA-binding transcription factor activity, RNA polymerase II-specific"/>
    <property type="evidence" value="ECO:0007669"/>
    <property type="project" value="TreeGrafter"/>
</dbReference>
<evidence type="ECO:0000256" key="4">
    <source>
        <dbReference type="ARBA" id="ARBA00023159"/>
    </source>
</evidence>
<dbReference type="EMBL" id="CAJHJT010000001">
    <property type="protein sequence ID" value="CAD6994438.1"/>
    <property type="molecule type" value="Genomic_DNA"/>
</dbReference>